<dbReference type="RefSeq" id="WP_248204290.1">
    <property type="nucleotide sequence ID" value="NZ_JALNMH010000001.1"/>
</dbReference>
<dbReference type="GO" id="GO:0016787">
    <property type="term" value="F:hydrolase activity"/>
    <property type="evidence" value="ECO:0007669"/>
    <property type="project" value="UniProtKB-KW"/>
</dbReference>
<feature type="domain" description="AB hydrolase-1" evidence="2">
    <location>
        <begin position="76"/>
        <end position="310"/>
    </location>
</feature>
<reference evidence="3" key="1">
    <citation type="submission" date="2022-04" db="EMBL/GenBank/DDBJ databases">
        <title>Lysobacter sp. CAU 1642 isolated from sea sand.</title>
        <authorList>
            <person name="Kim W."/>
        </authorList>
    </citation>
    <scope>NUCLEOTIDE SEQUENCE</scope>
    <source>
        <strain evidence="3">CAU 1642</strain>
    </source>
</reference>
<dbReference type="EMBL" id="JALNMH010000001">
    <property type="protein sequence ID" value="MCK7592248.1"/>
    <property type="molecule type" value="Genomic_DNA"/>
</dbReference>
<dbReference type="Pfam" id="PF12697">
    <property type="entry name" value="Abhydrolase_6"/>
    <property type="match status" value="1"/>
</dbReference>
<dbReference type="PANTHER" id="PTHR10794:SF63">
    <property type="entry name" value="ALPHA_BETA HYDROLASE 1, ISOFORM A"/>
    <property type="match status" value="1"/>
</dbReference>
<gene>
    <name evidence="3" type="ORF">M0G41_01035</name>
</gene>
<accession>A0ABT0GCJ1</accession>
<sequence>MSILPLHPFRPHPLLRNPHLQSVLASSGVRRALASRRRARLEGNAQPHILDCGDGVRLLGFHSRQTVRPEPRGLAVLLHGWEGSVQSTYLIHTGARLLDEGFDVFRLNLRDHGDTHHLNPELFHSCRIDEVVGAVREVGQRFAEGPLFVAGYSLGGNFALRVALRAPGAGIELSRAVAVCPVISPAAGLAAIETAPWFYQAYFLRKWRRSLETKARHFPSVFDFADWQPAQGLRELTRLLVERYTEYGTLERYLDGYSIAGDRLAALQVPVRILTAEDDPIIPVADFRALSLPAHSRLEIAPHGGHCGFLSGLRGRSYAEDFIADELLAAAAQDQRGGEAGAG</sequence>
<proteinExistence type="inferred from homology"/>
<dbReference type="InterPro" id="IPR050960">
    <property type="entry name" value="AB_hydrolase_4_sf"/>
</dbReference>
<keyword evidence="3" id="KW-0378">Hydrolase</keyword>
<organism evidence="3 4">
    <name type="scientific">Pseudomarimonas salicorniae</name>
    <dbReference type="NCBI Taxonomy" id="2933270"/>
    <lineage>
        <taxon>Bacteria</taxon>
        <taxon>Pseudomonadati</taxon>
        <taxon>Pseudomonadota</taxon>
        <taxon>Gammaproteobacteria</taxon>
        <taxon>Lysobacterales</taxon>
        <taxon>Lysobacteraceae</taxon>
        <taxon>Pseudomarimonas</taxon>
    </lineage>
</organism>
<evidence type="ECO:0000259" key="2">
    <source>
        <dbReference type="Pfam" id="PF12697"/>
    </source>
</evidence>
<evidence type="ECO:0000313" key="3">
    <source>
        <dbReference type="EMBL" id="MCK7592248.1"/>
    </source>
</evidence>
<dbReference type="PANTHER" id="PTHR10794">
    <property type="entry name" value="ABHYDROLASE DOMAIN-CONTAINING PROTEIN"/>
    <property type="match status" value="1"/>
</dbReference>
<evidence type="ECO:0000313" key="4">
    <source>
        <dbReference type="Proteomes" id="UP001431449"/>
    </source>
</evidence>
<comment type="similarity">
    <text evidence="1">Belongs to the AB hydrolase superfamily. AB hydrolase 4 family.</text>
</comment>
<dbReference type="InterPro" id="IPR000073">
    <property type="entry name" value="AB_hydrolase_1"/>
</dbReference>
<protein>
    <submittedName>
        <fullName evidence="3">Alpha/beta fold hydrolase</fullName>
    </submittedName>
</protein>
<dbReference type="Gene3D" id="3.40.50.1820">
    <property type="entry name" value="alpha/beta hydrolase"/>
    <property type="match status" value="1"/>
</dbReference>
<dbReference type="InterPro" id="IPR029058">
    <property type="entry name" value="AB_hydrolase_fold"/>
</dbReference>
<dbReference type="PIRSF" id="PIRSF005211">
    <property type="entry name" value="Ab_hydro_YheT"/>
    <property type="match status" value="1"/>
</dbReference>
<dbReference type="Proteomes" id="UP001431449">
    <property type="component" value="Unassembled WGS sequence"/>
</dbReference>
<evidence type="ECO:0000256" key="1">
    <source>
        <dbReference type="ARBA" id="ARBA00010884"/>
    </source>
</evidence>
<keyword evidence="4" id="KW-1185">Reference proteome</keyword>
<dbReference type="SUPFAM" id="SSF53474">
    <property type="entry name" value="alpha/beta-Hydrolases"/>
    <property type="match status" value="1"/>
</dbReference>
<comment type="caution">
    <text evidence="3">The sequence shown here is derived from an EMBL/GenBank/DDBJ whole genome shotgun (WGS) entry which is preliminary data.</text>
</comment>
<dbReference type="InterPro" id="IPR012020">
    <property type="entry name" value="ABHD4"/>
</dbReference>
<name>A0ABT0GCJ1_9GAMM</name>